<evidence type="ECO:0000313" key="5">
    <source>
        <dbReference type="Proteomes" id="UP000294506"/>
    </source>
</evidence>
<evidence type="ECO:0000259" key="3">
    <source>
        <dbReference type="Pfam" id="PF02275"/>
    </source>
</evidence>
<dbReference type="PANTHER" id="PTHR35527">
    <property type="entry name" value="CHOLOYLGLYCINE HYDROLASE"/>
    <property type="match status" value="1"/>
</dbReference>
<dbReference type="SUPFAM" id="SSF56235">
    <property type="entry name" value="N-terminal nucleophile aminohydrolases (Ntn hydrolases)"/>
    <property type="match status" value="1"/>
</dbReference>
<evidence type="ECO:0000256" key="1">
    <source>
        <dbReference type="ARBA" id="ARBA00006625"/>
    </source>
</evidence>
<dbReference type="CDD" id="cd01902">
    <property type="entry name" value="Ntn_CGH"/>
    <property type="match status" value="1"/>
</dbReference>
<sequence length="327" mass="35691">MCTRVVYLGEQDRVLTARSMDWNADLGTNLWVFPRGLPRKGGAGPRSLTWTSRYGSVIATGYDVSTTDGINECGLVANALWLVESRYPRLDDVRQKLSLGAWAQYVLDSFATVAEAVEVLAREDFAVVTAGVPGQPREATMHLSISDASGDSAICEYLDGTLQIHHDRAHQVMTNSPPFAEQLAVDAYWRGIGGTVMLPGTNRAADRYVRASFYVNAVPQVEDRTIATAAVFGVIRNASVPYGISTPGQPNISSTQWRTVADHKDRRYYFDSALRPSVIWVSLDRLALGEGSGVRRLVLSEGPPEGHVGEVSDLFEPAEPFAFLGPE</sequence>
<organism evidence="4 5">
    <name type="scientific">Nesterenkonia aurantiaca</name>
    <dbReference type="NCBI Taxonomy" id="1436010"/>
    <lineage>
        <taxon>Bacteria</taxon>
        <taxon>Bacillati</taxon>
        <taxon>Actinomycetota</taxon>
        <taxon>Actinomycetes</taxon>
        <taxon>Micrococcales</taxon>
        <taxon>Micrococcaceae</taxon>
        <taxon>Nesterenkonia</taxon>
    </lineage>
</organism>
<dbReference type="Gene3D" id="3.60.60.10">
    <property type="entry name" value="Penicillin V Acylase, Chain A"/>
    <property type="match status" value="1"/>
</dbReference>
<comment type="caution">
    <text evidence="4">The sequence shown here is derived from an EMBL/GenBank/DDBJ whole genome shotgun (WGS) entry which is preliminary data.</text>
</comment>
<dbReference type="EMBL" id="SOAN01000001">
    <property type="protein sequence ID" value="TDS87371.1"/>
    <property type="molecule type" value="Genomic_DNA"/>
</dbReference>
<proteinExistence type="inferred from homology"/>
<comment type="similarity">
    <text evidence="1">Belongs to the peptidase C59 family.</text>
</comment>
<accession>A0A4V3ECZ7</accession>
<dbReference type="Proteomes" id="UP000294506">
    <property type="component" value="Unassembled WGS sequence"/>
</dbReference>
<keyword evidence="5" id="KW-1185">Reference proteome</keyword>
<dbReference type="InterPro" id="IPR029132">
    <property type="entry name" value="CBAH/NAAA_C"/>
</dbReference>
<dbReference type="Pfam" id="PF02275">
    <property type="entry name" value="CBAH"/>
    <property type="match status" value="1"/>
</dbReference>
<dbReference type="InterPro" id="IPR052193">
    <property type="entry name" value="Peptidase_C59"/>
</dbReference>
<evidence type="ECO:0000256" key="2">
    <source>
        <dbReference type="ARBA" id="ARBA00022801"/>
    </source>
</evidence>
<protein>
    <submittedName>
        <fullName evidence="4">Choloylglycine hydrolase</fullName>
    </submittedName>
</protein>
<feature type="domain" description="Choloylglycine hydrolase/NAAA C-terminal" evidence="3">
    <location>
        <begin position="2"/>
        <end position="192"/>
    </location>
</feature>
<evidence type="ECO:0000313" key="4">
    <source>
        <dbReference type="EMBL" id="TDS87371.1"/>
    </source>
</evidence>
<keyword evidence="2 4" id="KW-0378">Hydrolase</keyword>
<dbReference type="RefSeq" id="WP_133725493.1">
    <property type="nucleotide sequence ID" value="NZ_SOAN01000001.1"/>
</dbReference>
<gene>
    <name evidence="4" type="ORF">EV640_101154</name>
</gene>
<dbReference type="GO" id="GO:0016787">
    <property type="term" value="F:hydrolase activity"/>
    <property type="evidence" value="ECO:0007669"/>
    <property type="project" value="UniProtKB-KW"/>
</dbReference>
<dbReference type="InterPro" id="IPR029055">
    <property type="entry name" value="Ntn_hydrolases_N"/>
</dbReference>
<dbReference type="PANTHER" id="PTHR35527:SF2">
    <property type="entry name" value="HYDROLASE"/>
    <property type="match status" value="1"/>
</dbReference>
<dbReference type="AlphaFoldDB" id="A0A4V3ECZ7"/>
<name>A0A4V3ECZ7_9MICC</name>
<reference evidence="4 5" key="1">
    <citation type="submission" date="2019-03" db="EMBL/GenBank/DDBJ databases">
        <title>Genomic Encyclopedia of Type Strains, Phase III (KMG-III): the genomes of soil and plant-associated and newly described type strains.</title>
        <authorList>
            <person name="Whitman W."/>
        </authorList>
    </citation>
    <scope>NUCLEOTIDE SEQUENCE [LARGE SCALE GENOMIC DNA]</scope>
    <source>
        <strain evidence="4 5">DSM 27373</strain>
    </source>
</reference>